<protein>
    <submittedName>
        <fullName evidence="1">Uncharacterized protein</fullName>
    </submittedName>
</protein>
<reference evidence="1" key="1">
    <citation type="submission" date="2024-09" db="EMBL/GenBank/DDBJ databases">
        <title>Black Yeasts Isolated from many extreme environments.</title>
        <authorList>
            <person name="Coleine C."/>
            <person name="Stajich J.E."/>
            <person name="Selbmann L."/>
        </authorList>
    </citation>
    <scope>NUCLEOTIDE SEQUENCE</scope>
    <source>
        <strain evidence="1">CCFEE 5737</strain>
    </source>
</reference>
<sequence>MVYYPQVFFGVGSQVIYFDSHPEEQEGLLYSIYSHFKTALHGAWTGDVEKPLLPGSLRLVYFTTDNEKGFRDYELHQYARVRTDWETLRTIPEVRRCYVTGFSGQNPYVWSASGSKIWTEQEKVVQSELRKQARRAKARAENPGETHVQEKSVLEHIDEAIQGIEAEERKALNSLAKDKGEEAV</sequence>
<dbReference type="EMBL" id="JAWDJW010000414">
    <property type="protein sequence ID" value="KAK3080763.1"/>
    <property type="molecule type" value="Genomic_DNA"/>
</dbReference>
<name>A0ACC3DVV3_9PEZI</name>
<organism evidence="1 2">
    <name type="scientific">Coniosporium uncinatum</name>
    <dbReference type="NCBI Taxonomy" id="93489"/>
    <lineage>
        <taxon>Eukaryota</taxon>
        <taxon>Fungi</taxon>
        <taxon>Dikarya</taxon>
        <taxon>Ascomycota</taxon>
        <taxon>Pezizomycotina</taxon>
        <taxon>Dothideomycetes</taxon>
        <taxon>Dothideomycetes incertae sedis</taxon>
        <taxon>Coniosporium</taxon>
    </lineage>
</organism>
<accession>A0ACC3DVV3</accession>
<comment type="caution">
    <text evidence="1">The sequence shown here is derived from an EMBL/GenBank/DDBJ whole genome shotgun (WGS) entry which is preliminary data.</text>
</comment>
<evidence type="ECO:0000313" key="2">
    <source>
        <dbReference type="Proteomes" id="UP001186974"/>
    </source>
</evidence>
<gene>
    <name evidence="1" type="ORF">LTS18_013400</name>
</gene>
<proteinExistence type="predicted"/>
<evidence type="ECO:0000313" key="1">
    <source>
        <dbReference type="EMBL" id="KAK3080763.1"/>
    </source>
</evidence>
<dbReference type="Proteomes" id="UP001186974">
    <property type="component" value="Unassembled WGS sequence"/>
</dbReference>
<keyword evidence="2" id="KW-1185">Reference proteome</keyword>